<dbReference type="SUPFAM" id="SSF53807">
    <property type="entry name" value="Helical backbone' metal receptor"/>
    <property type="match status" value="1"/>
</dbReference>
<name>A0A5C1Q8A0_9SPIO</name>
<sequence>MKKFLVISFIFCSLNLWAQNIVTTTSWVKAYVTAAGGEDVYNFAPADMSHPPEYVLKPSDILKLNNAKYVVFAGYEGMVKELKGSLGIDESRMIKIGTGYSFKIISDSILTVAKSLGTEKKAKISLEEISTLYKTSISELKKDGLLDKKVIVHFHQQTMAKELGLNIVGIYGPGPIKPSELKDFKELGADYIIDNIHSPIGKSLIEILPNSIYLSFVNFPGTNGTKSLIDVINYNVGQFYEK</sequence>
<reference evidence="2 3" key="1">
    <citation type="submission" date="2019-02" db="EMBL/GenBank/DDBJ databases">
        <authorList>
            <person name="Fomenkov A."/>
            <person name="Dubinina G."/>
            <person name="Grabovich M."/>
            <person name="Vincze T."/>
            <person name="Roberts R.J."/>
        </authorList>
    </citation>
    <scope>NUCLEOTIDE SEQUENCE [LARGE SCALE GENOMIC DNA]</scope>
    <source>
        <strain evidence="2 3">P</strain>
    </source>
</reference>
<protein>
    <submittedName>
        <fullName evidence="2">ABC transporter substrate-binding protein</fullName>
    </submittedName>
</protein>
<accession>A0A5C1Q8A0</accession>
<dbReference type="EMBL" id="CP035807">
    <property type="protein sequence ID" value="QEN03711.1"/>
    <property type="molecule type" value="Genomic_DNA"/>
</dbReference>
<organism evidence="2 3">
    <name type="scientific">Thiospirochaeta perfilievii</name>
    <dbReference type="NCBI Taxonomy" id="252967"/>
    <lineage>
        <taxon>Bacteria</taxon>
        <taxon>Pseudomonadati</taxon>
        <taxon>Spirochaetota</taxon>
        <taxon>Spirochaetia</taxon>
        <taxon>Spirochaetales</taxon>
        <taxon>Spirochaetaceae</taxon>
        <taxon>Thiospirochaeta</taxon>
    </lineage>
</organism>
<keyword evidence="3" id="KW-1185">Reference proteome</keyword>
<dbReference type="KEGG" id="sper:EW093_03005"/>
<dbReference type="RefSeq" id="WP_149566969.1">
    <property type="nucleotide sequence ID" value="NZ_CP035807.1"/>
</dbReference>
<gene>
    <name evidence="2" type="ORF">EW093_03005</name>
</gene>
<reference evidence="2 3" key="2">
    <citation type="submission" date="2019-09" db="EMBL/GenBank/DDBJ databases">
        <title>Complete Genome Sequence and Methylome Analysis of free living Spirochaetas.</title>
        <authorList>
            <person name="Leshcheva N."/>
            <person name="Mikheeva N."/>
        </authorList>
    </citation>
    <scope>NUCLEOTIDE SEQUENCE [LARGE SCALE GENOMIC DNA]</scope>
    <source>
        <strain evidence="2 3">P</strain>
    </source>
</reference>
<feature type="chain" id="PRO_5023132773" evidence="1">
    <location>
        <begin position="19"/>
        <end position="242"/>
    </location>
</feature>
<keyword evidence="1" id="KW-0732">Signal</keyword>
<proteinExistence type="predicted"/>
<evidence type="ECO:0000313" key="2">
    <source>
        <dbReference type="EMBL" id="QEN03711.1"/>
    </source>
</evidence>
<evidence type="ECO:0000256" key="1">
    <source>
        <dbReference type="SAM" id="SignalP"/>
    </source>
</evidence>
<evidence type="ECO:0000313" key="3">
    <source>
        <dbReference type="Proteomes" id="UP000323824"/>
    </source>
</evidence>
<feature type="signal peptide" evidence="1">
    <location>
        <begin position="1"/>
        <end position="18"/>
    </location>
</feature>
<dbReference type="OrthoDB" id="1951467at2"/>
<dbReference type="Proteomes" id="UP000323824">
    <property type="component" value="Chromosome"/>
</dbReference>
<dbReference type="AlphaFoldDB" id="A0A5C1Q8A0"/>